<accession>A0ABT7J2D5</accession>
<evidence type="ECO:0000256" key="1">
    <source>
        <dbReference type="SAM" id="Phobius"/>
    </source>
</evidence>
<feature type="transmembrane region" description="Helical" evidence="1">
    <location>
        <begin position="203"/>
        <end position="223"/>
    </location>
</feature>
<proteinExistence type="predicted"/>
<dbReference type="EMBL" id="JASJUS010000020">
    <property type="protein sequence ID" value="MDL2079021.1"/>
    <property type="molecule type" value="Genomic_DNA"/>
</dbReference>
<keyword evidence="1" id="KW-1133">Transmembrane helix</keyword>
<organism evidence="2 3">
    <name type="scientific">Streptomyces fuscus</name>
    <dbReference type="NCBI Taxonomy" id="3048495"/>
    <lineage>
        <taxon>Bacteria</taxon>
        <taxon>Bacillati</taxon>
        <taxon>Actinomycetota</taxon>
        <taxon>Actinomycetes</taxon>
        <taxon>Kitasatosporales</taxon>
        <taxon>Streptomycetaceae</taxon>
        <taxon>Streptomyces</taxon>
    </lineage>
</organism>
<protein>
    <submittedName>
        <fullName evidence="2">Uncharacterized protein</fullName>
    </submittedName>
</protein>
<evidence type="ECO:0000313" key="3">
    <source>
        <dbReference type="Proteomes" id="UP001241926"/>
    </source>
</evidence>
<keyword evidence="1" id="KW-0812">Transmembrane</keyword>
<name>A0ABT7J2D5_9ACTN</name>
<feature type="transmembrane region" description="Helical" evidence="1">
    <location>
        <begin position="296"/>
        <end position="316"/>
    </location>
</feature>
<evidence type="ECO:0000313" key="2">
    <source>
        <dbReference type="EMBL" id="MDL2079021.1"/>
    </source>
</evidence>
<feature type="transmembrane region" description="Helical" evidence="1">
    <location>
        <begin position="264"/>
        <end position="290"/>
    </location>
</feature>
<dbReference type="RefSeq" id="WP_093722270.1">
    <property type="nucleotide sequence ID" value="NZ_JASJUS010000020.1"/>
</dbReference>
<comment type="caution">
    <text evidence="2">The sequence shown here is derived from an EMBL/GenBank/DDBJ whole genome shotgun (WGS) entry which is preliminary data.</text>
</comment>
<keyword evidence="3" id="KW-1185">Reference proteome</keyword>
<sequence length="327" mass="36565">MRHREDRKKAGDRKERSAERWLLAAIVAEPRYLPELLADFAVRHMGKGVPRAIEKLRHDHPDADEAELRARVVTRGRRAVVSEGALVGGPFLVLIPVAFCTAILRQARTILELAALDGRDPTDRARAAELMVLQGAYEDTTQAREALDRMPRTVEPPPVRFRRWAAVWEVTLRMARLLGIITPGDDYAGMSRVRRIVVQTARWLLLGVVLVVGFVAPLVWLPYMGNSYRRADARLMPRVLAYYFGDSAAVTAPRRRISAPEPDVLAATFRAVLSLLVPVLLIVFTLLAGLDLAGHRWPVFGLVLAAGSVVVGGLWYRRHRRRPSSES</sequence>
<keyword evidence="1" id="KW-0472">Membrane</keyword>
<dbReference type="Proteomes" id="UP001241926">
    <property type="component" value="Unassembled WGS sequence"/>
</dbReference>
<gene>
    <name evidence="2" type="ORF">QNN03_21530</name>
</gene>
<reference evidence="2 3" key="1">
    <citation type="submission" date="2023-05" db="EMBL/GenBank/DDBJ databases">
        <title>Streptomyces fuscus sp. nov., a brown-black pigment producing actinomyces isolated from dry sand of Sea duck farm.</title>
        <authorList>
            <person name="Xie J."/>
            <person name="Shen N."/>
        </authorList>
    </citation>
    <scope>NUCLEOTIDE SEQUENCE [LARGE SCALE GENOMIC DNA]</scope>
    <source>
        <strain evidence="2 3">GXMU-J15</strain>
    </source>
</reference>